<evidence type="ECO:0000313" key="13">
    <source>
        <dbReference type="Proteomes" id="UP000319732"/>
    </source>
</evidence>
<evidence type="ECO:0000256" key="7">
    <source>
        <dbReference type="ARBA" id="ARBA00022631"/>
    </source>
</evidence>
<feature type="binding site" evidence="9">
    <location>
        <position position="8"/>
    </location>
    <ligand>
        <name>substrate</name>
    </ligand>
</feature>
<evidence type="ECO:0000256" key="8">
    <source>
        <dbReference type="ARBA" id="ARBA00022801"/>
    </source>
</evidence>
<dbReference type="NCBIfam" id="TIGR02962">
    <property type="entry name" value="hdxy_isourate"/>
    <property type="match status" value="1"/>
</dbReference>
<dbReference type="EC" id="3.5.2.17" evidence="5 10"/>
<evidence type="ECO:0000256" key="3">
    <source>
        <dbReference type="ARBA" id="ARBA00009850"/>
    </source>
</evidence>
<evidence type="ECO:0000256" key="4">
    <source>
        <dbReference type="ARBA" id="ARBA00011881"/>
    </source>
</evidence>
<evidence type="ECO:0000313" key="12">
    <source>
        <dbReference type="EMBL" id="TQV86205.1"/>
    </source>
</evidence>
<dbReference type="Gene3D" id="2.60.40.180">
    <property type="entry name" value="Transthyretin/hydroxyisourate hydrolase domain"/>
    <property type="match status" value="1"/>
</dbReference>
<dbReference type="EMBL" id="VHSG01000002">
    <property type="protein sequence ID" value="TQV86205.1"/>
    <property type="molecule type" value="Genomic_DNA"/>
</dbReference>
<comment type="function">
    <text evidence="2">Catalyzes the hydrolysis of 5-hydroxyisourate (HIU) to 2-oxo-4-hydroxy-4-carboxy-5-ureidoimidazoline (OHCU).</text>
</comment>
<dbReference type="InterPro" id="IPR023416">
    <property type="entry name" value="Transthyretin/HIU_hydrolase_d"/>
</dbReference>
<evidence type="ECO:0000256" key="2">
    <source>
        <dbReference type="ARBA" id="ARBA00002704"/>
    </source>
</evidence>
<evidence type="ECO:0000256" key="9">
    <source>
        <dbReference type="PIRSR" id="PIRSR600895-51"/>
    </source>
</evidence>
<dbReference type="PANTHER" id="PTHR10395:SF7">
    <property type="entry name" value="5-HYDROXYISOURATE HYDROLASE"/>
    <property type="match status" value="1"/>
</dbReference>
<dbReference type="InterPro" id="IPR014306">
    <property type="entry name" value="Hydroxyisourate_hydrolase"/>
</dbReference>
<comment type="caution">
    <text evidence="12">The sequence shown here is derived from an EMBL/GenBank/DDBJ whole genome shotgun (WGS) entry which is preliminary data.</text>
</comment>
<dbReference type="InterPro" id="IPR023418">
    <property type="entry name" value="Thyroxine_BS"/>
</dbReference>
<evidence type="ECO:0000256" key="6">
    <source>
        <dbReference type="ARBA" id="ARBA00017539"/>
    </source>
</evidence>
<comment type="similarity">
    <text evidence="3 10">Belongs to the transthyretin family. 5-hydroxyisourate hydrolase subfamily.</text>
</comment>
<dbReference type="OrthoDB" id="9792386at2"/>
<comment type="subunit">
    <text evidence="4 10">Homotetramer.</text>
</comment>
<dbReference type="PANTHER" id="PTHR10395">
    <property type="entry name" value="URICASE AND TRANSTHYRETIN-RELATED"/>
    <property type="match status" value="1"/>
</dbReference>
<gene>
    <name evidence="12" type="primary">uraH</name>
    <name evidence="12" type="ORF">FKG94_01225</name>
</gene>
<feature type="binding site" evidence="9">
    <location>
        <position position="46"/>
    </location>
    <ligand>
        <name>substrate</name>
    </ligand>
</feature>
<dbReference type="GO" id="GO:0033971">
    <property type="term" value="F:hydroxyisourate hydrolase activity"/>
    <property type="evidence" value="ECO:0007669"/>
    <property type="project" value="UniProtKB-EC"/>
</dbReference>
<feature type="domain" description="Transthyretin/hydroxyisourate hydrolase" evidence="11">
    <location>
        <begin position="1"/>
        <end position="112"/>
    </location>
</feature>
<evidence type="ECO:0000256" key="10">
    <source>
        <dbReference type="RuleBase" id="RU361270"/>
    </source>
</evidence>
<name>A0A545U9Q2_9GAMM</name>
<dbReference type="PRINTS" id="PR00189">
    <property type="entry name" value="TRNSTHYRETIN"/>
</dbReference>
<evidence type="ECO:0000256" key="5">
    <source>
        <dbReference type="ARBA" id="ARBA00012609"/>
    </source>
</evidence>
<evidence type="ECO:0000259" key="11">
    <source>
        <dbReference type="SMART" id="SM00095"/>
    </source>
</evidence>
<protein>
    <recommendedName>
        <fullName evidence="6 10">5-hydroxyisourate hydrolase</fullName>
        <shortName evidence="10">HIU hydrolase</shortName>
        <shortName evidence="10">HIUHase</shortName>
        <ecNumber evidence="5 10">3.5.2.17</ecNumber>
    </recommendedName>
</protein>
<dbReference type="SUPFAM" id="SSF49472">
    <property type="entry name" value="Transthyretin (synonym: prealbumin)"/>
    <property type="match status" value="1"/>
</dbReference>
<feature type="binding site" evidence="9">
    <location>
        <position position="110"/>
    </location>
    <ligand>
        <name>substrate</name>
    </ligand>
</feature>
<evidence type="ECO:0000256" key="1">
    <source>
        <dbReference type="ARBA" id="ARBA00001043"/>
    </source>
</evidence>
<sequence length="113" mass="12493">MRPPITTHILDTHRGAPATGVGVGLSRRTTNGWRSLACGSTDGDGRIETWSEGFASELGVYQLEFATADYFRGLGVQTFYPSVTITFEITDRRQHYHVPLLLSAYGYSTYRGS</sequence>
<dbReference type="PROSITE" id="PS00768">
    <property type="entry name" value="TRANSTHYRETIN_1"/>
    <property type="match status" value="1"/>
</dbReference>
<reference evidence="12 13" key="1">
    <citation type="submission" date="2019-06" db="EMBL/GenBank/DDBJ databases">
        <title>Whole genome sequence for Cellvibrionaceae sp. R142.</title>
        <authorList>
            <person name="Wang G."/>
        </authorList>
    </citation>
    <scope>NUCLEOTIDE SEQUENCE [LARGE SCALE GENOMIC DNA]</scope>
    <source>
        <strain evidence="12 13">R142</strain>
    </source>
</reference>
<comment type="catalytic activity">
    <reaction evidence="1 10">
        <text>5-hydroxyisourate + H2O = 5-hydroxy-2-oxo-4-ureido-2,5-dihydro-1H-imidazole-5-carboxylate + H(+)</text>
        <dbReference type="Rhea" id="RHEA:23736"/>
        <dbReference type="ChEBI" id="CHEBI:15377"/>
        <dbReference type="ChEBI" id="CHEBI:15378"/>
        <dbReference type="ChEBI" id="CHEBI:18072"/>
        <dbReference type="ChEBI" id="CHEBI:58639"/>
        <dbReference type="EC" id="3.5.2.17"/>
    </reaction>
</comment>
<dbReference type="Proteomes" id="UP000319732">
    <property type="component" value="Unassembled WGS sequence"/>
</dbReference>
<keyword evidence="8 10" id="KW-0378">Hydrolase</keyword>
<dbReference type="SMART" id="SM00095">
    <property type="entry name" value="TR_THY"/>
    <property type="match status" value="1"/>
</dbReference>
<dbReference type="InterPro" id="IPR000895">
    <property type="entry name" value="Transthyretin/HIU_hydrolase"/>
</dbReference>
<dbReference type="GO" id="GO:0006144">
    <property type="term" value="P:purine nucleobase metabolic process"/>
    <property type="evidence" value="ECO:0007669"/>
    <property type="project" value="UniProtKB-KW"/>
</dbReference>
<dbReference type="InterPro" id="IPR036817">
    <property type="entry name" value="Transthyretin/HIU_hydrolase_sf"/>
</dbReference>
<dbReference type="Pfam" id="PF00576">
    <property type="entry name" value="Transthyretin"/>
    <property type="match status" value="1"/>
</dbReference>
<organism evidence="12 13">
    <name type="scientific">Exilibacterium tricleocarpae</name>
    <dbReference type="NCBI Taxonomy" id="2591008"/>
    <lineage>
        <taxon>Bacteria</taxon>
        <taxon>Pseudomonadati</taxon>
        <taxon>Pseudomonadota</taxon>
        <taxon>Gammaproteobacteria</taxon>
        <taxon>Cellvibrionales</taxon>
        <taxon>Cellvibrionaceae</taxon>
        <taxon>Exilibacterium</taxon>
    </lineage>
</organism>
<keyword evidence="13" id="KW-1185">Reference proteome</keyword>
<keyword evidence="7 10" id="KW-0659">Purine metabolism</keyword>
<accession>A0A545U9Q2</accession>
<dbReference type="AlphaFoldDB" id="A0A545U9Q2"/>
<dbReference type="CDD" id="cd05822">
    <property type="entry name" value="TLP_HIUase"/>
    <property type="match status" value="1"/>
</dbReference>
<dbReference type="RefSeq" id="WP_142902357.1">
    <property type="nucleotide sequence ID" value="NZ_ML660087.1"/>
</dbReference>
<proteinExistence type="inferred from homology"/>